<evidence type="ECO:0000256" key="5">
    <source>
        <dbReference type="ARBA" id="ARBA00023204"/>
    </source>
</evidence>
<keyword evidence="3 6" id="KW-0238">DNA-binding</keyword>
<dbReference type="SUPFAM" id="SSF47781">
    <property type="entry name" value="RuvA domain 2-like"/>
    <property type="match status" value="1"/>
</dbReference>
<feature type="region of interest" description="Domain III" evidence="6">
    <location>
        <begin position="149"/>
        <end position="205"/>
    </location>
</feature>
<evidence type="ECO:0000256" key="4">
    <source>
        <dbReference type="ARBA" id="ARBA00023172"/>
    </source>
</evidence>
<comment type="domain">
    <text evidence="6">Has three domains with a flexible linker between the domains II and III and assumes an 'L' shape. Domain III is highly mobile and contacts RuvB.</text>
</comment>
<gene>
    <name evidence="6 8" type="primary">ruvA</name>
    <name evidence="8" type="ORF">IWA51_07705</name>
</gene>
<dbReference type="GO" id="GO:0006281">
    <property type="term" value="P:DNA repair"/>
    <property type="evidence" value="ECO:0007669"/>
    <property type="project" value="UniProtKB-UniRule"/>
</dbReference>
<dbReference type="GO" id="GO:0016787">
    <property type="term" value="F:hydrolase activity"/>
    <property type="evidence" value="ECO:0007669"/>
    <property type="project" value="UniProtKB-KW"/>
</dbReference>
<dbReference type="Pfam" id="PF01330">
    <property type="entry name" value="RuvA_N"/>
    <property type="match status" value="1"/>
</dbReference>
<dbReference type="Gene3D" id="1.10.150.20">
    <property type="entry name" value="5' to 3' exonuclease, C-terminal subdomain"/>
    <property type="match status" value="1"/>
</dbReference>
<proteinExistence type="inferred from homology"/>
<accession>A0A7T3RBP4</accession>
<evidence type="ECO:0000259" key="7">
    <source>
        <dbReference type="SMART" id="SM00278"/>
    </source>
</evidence>
<comment type="subunit">
    <text evidence="6">Homotetramer. Forms an RuvA(8)-RuvB(12)-Holliday junction (HJ) complex. HJ DNA is sandwiched between 2 RuvA tetramers; dsDNA enters through RuvA and exits via RuvB. An RuvB hexamer assembles on each DNA strand where it exits the tetramer. Each RuvB hexamer is contacted by two RuvA subunits (via domain III) on 2 adjacent RuvB subunits; this complex drives branch migration. In the full resolvosome a probable DNA-RuvA(4)-RuvB(12)-RuvC(2) complex forms which resolves the HJ.</text>
</comment>
<dbReference type="GO" id="GO:0000400">
    <property type="term" value="F:four-way junction DNA binding"/>
    <property type="evidence" value="ECO:0007669"/>
    <property type="project" value="UniProtKB-UniRule"/>
</dbReference>
<dbReference type="GO" id="GO:0005737">
    <property type="term" value="C:cytoplasm"/>
    <property type="evidence" value="ECO:0007669"/>
    <property type="project" value="UniProtKB-SubCell"/>
</dbReference>
<keyword evidence="8" id="KW-0378">Hydrolase</keyword>
<dbReference type="InterPro" id="IPR010994">
    <property type="entry name" value="RuvA_2-like"/>
</dbReference>
<keyword evidence="5 6" id="KW-0234">DNA repair</keyword>
<keyword evidence="9" id="KW-1185">Reference proteome</keyword>
<feature type="region of interest" description="Domain I" evidence="6">
    <location>
        <begin position="1"/>
        <end position="64"/>
    </location>
</feature>
<feature type="domain" description="Helix-hairpin-helix DNA-binding motif class 1" evidence="7">
    <location>
        <begin position="73"/>
        <end position="92"/>
    </location>
</feature>
<evidence type="ECO:0000313" key="9">
    <source>
        <dbReference type="Proteomes" id="UP000595224"/>
    </source>
</evidence>
<dbReference type="HAMAP" id="MF_00031">
    <property type="entry name" value="DNA_HJ_migration_RuvA"/>
    <property type="match status" value="1"/>
</dbReference>
<dbReference type="Pfam" id="PF14520">
    <property type="entry name" value="HHH_5"/>
    <property type="match status" value="1"/>
</dbReference>
<dbReference type="Proteomes" id="UP000595224">
    <property type="component" value="Chromosome"/>
</dbReference>
<dbReference type="GO" id="GO:0048476">
    <property type="term" value="C:Holliday junction resolvase complex"/>
    <property type="evidence" value="ECO:0007669"/>
    <property type="project" value="UniProtKB-UniRule"/>
</dbReference>
<dbReference type="InterPro" id="IPR013849">
    <property type="entry name" value="DNA_helicase_Holl-junc_RuvA_I"/>
</dbReference>
<dbReference type="NCBIfam" id="TIGR00084">
    <property type="entry name" value="ruvA"/>
    <property type="match status" value="1"/>
</dbReference>
<comment type="caution">
    <text evidence="6">Lacks conserved residue(s) required for the propagation of feature annotation.</text>
</comment>
<sequence length="205" mass="22143">MFNSLTGTVTGKLPQKIFIDTHGIEWDITVPDSSSAAFAQVGQPCRVFTWLQHTDALMNLFGFASDSDRSLFFDLLKVDGIGPKGAIKIMGSICASDLARILESGDLEALQKVPGVGKKTAAKMLLQLKGKLTLSEIDSSSAAKSDSPYADLVSALSEMGYERKSAEKTVSEIVSRMTKDGSFEGKTDAQKEEILFRTAIVELAR</sequence>
<keyword evidence="4 6" id="KW-0233">DNA recombination</keyword>
<evidence type="ECO:0000256" key="1">
    <source>
        <dbReference type="ARBA" id="ARBA00022490"/>
    </source>
</evidence>
<comment type="subcellular location">
    <subcellularLocation>
        <location evidence="6">Cytoplasm</location>
    </subcellularLocation>
</comment>
<dbReference type="GO" id="GO:0005524">
    <property type="term" value="F:ATP binding"/>
    <property type="evidence" value="ECO:0007669"/>
    <property type="project" value="InterPro"/>
</dbReference>
<evidence type="ECO:0000256" key="3">
    <source>
        <dbReference type="ARBA" id="ARBA00023125"/>
    </source>
</evidence>
<dbReference type="SUPFAM" id="SSF50249">
    <property type="entry name" value="Nucleic acid-binding proteins"/>
    <property type="match status" value="1"/>
</dbReference>
<keyword evidence="1 6" id="KW-0963">Cytoplasm</keyword>
<keyword evidence="2 6" id="KW-0227">DNA damage</keyword>
<comment type="similarity">
    <text evidence="6">Belongs to the RuvA family.</text>
</comment>
<organism evidence="8 9">
    <name type="scientific">Treponema peruense</name>
    <dbReference type="NCBI Taxonomy" id="2787628"/>
    <lineage>
        <taxon>Bacteria</taxon>
        <taxon>Pseudomonadati</taxon>
        <taxon>Spirochaetota</taxon>
        <taxon>Spirochaetia</taxon>
        <taxon>Spirochaetales</taxon>
        <taxon>Treponemataceae</taxon>
        <taxon>Treponema</taxon>
    </lineage>
</organism>
<feature type="domain" description="Helix-hairpin-helix DNA-binding motif class 1" evidence="7">
    <location>
        <begin position="108"/>
        <end position="127"/>
    </location>
</feature>
<comment type="function">
    <text evidence="6">The RuvA-RuvB-RuvC complex processes Holliday junction (HJ) DNA during genetic recombination and DNA repair, while the RuvA-RuvB complex plays an important role in the rescue of blocked DNA replication forks via replication fork reversal (RFR). RuvA specifically binds to HJ cruciform DNA, conferring on it an open structure. The RuvB hexamer acts as an ATP-dependent pump, pulling dsDNA into and through the RuvAB complex. HJ branch migration allows RuvC to scan DNA until it finds its consensus sequence, where it cleaves and resolves the cruciform DNA.</text>
</comment>
<evidence type="ECO:0000313" key="8">
    <source>
        <dbReference type="EMBL" id="QQA00165.1"/>
    </source>
</evidence>
<dbReference type="GO" id="GO:0006310">
    <property type="term" value="P:DNA recombination"/>
    <property type="evidence" value="ECO:0007669"/>
    <property type="project" value="UniProtKB-UniRule"/>
</dbReference>
<name>A0A7T3RBP4_9SPIR</name>
<dbReference type="InterPro" id="IPR003583">
    <property type="entry name" value="Hlx-hairpin-Hlx_DNA-bd_motif"/>
</dbReference>
<dbReference type="RefSeq" id="WP_198442007.1">
    <property type="nucleotide sequence ID" value="NZ_CBCSHE010000001.1"/>
</dbReference>
<dbReference type="SMART" id="SM00278">
    <property type="entry name" value="HhH1"/>
    <property type="match status" value="2"/>
</dbReference>
<dbReference type="Gene3D" id="2.40.50.140">
    <property type="entry name" value="Nucleic acid-binding proteins"/>
    <property type="match status" value="1"/>
</dbReference>
<dbReference type="InterPro" id="IPR000085">
    <property type="entry name" value="RuvA"/>
</dbReference>
<dbReference type="KEGG" id="tper:IWA51_07705"/>
<dbReference type="GO" id="GO:0009378">
    <property type="term" value="F:four-way junction helicase activity"/>
    <property type="evidence" value="ECO:0007669"/>
    <property type="project" value="InterPro"/>
</dbReference>
<dbReference type="InterPro" id="IPR012340">
    <property type="entry name" value="NA-bd_OB-fold"/>
</dbReference>
<reference evidence="8 9" key="1">
    <citation type="submission" date="2020-11" db="EMBL/GenBank/DDBJ databases">
        <title>Treponema Peruensis nv. sp., first commensal Treponema isolated from human feces.</title>
        <authorList>
            <person name="Belkhou C."/>
            <person name="Raes J."/>
        </authorList>
    </citation>
    <scope>NUCLEOTIDE SEQUENCE [LARGE SCALE GENOMIC DNA]</scope>
    <source>
        <strain evidence="8 9">RCC2812</strain>
    </source>
</reference>
<dbReference type="AlphaFoldDB" id="A0A7T3RBP4"/>
<evidence type="ECO:0000256" key="6">
    <source>
        <dbReference type="HAMAP-Rule" id="MF_00031"/>
    </source>
</evidence>
<dbReference type="EMBL" id="CP064936">
    <property type="protein sequence ID" value="QQA00165.1"/>
    <property type="molecule type" value="Genomic_DNA"/>
</dbReference>
<protein>
    <recommendedName>
        <fullName evidence="6">Holliday junction branch migration complex subunit RuvA</fullName>
    </recommendedName>
</protein>
<evidence type="ECO:0000256" key="2">
    <source>
        <dbReference type="ARBA" id="ARBA00022763"/>
    </source>
</evidence>